<gene>
    <name evidence="3" type="ORF">EBN03_11720</name>
</gene>
<protein>
    <submittedName>
        <fullName evidence="3">SRPBCC domain-containing protein</fullName>
    </submittedName>
</protein>
<accession>A0A3M2L6L7</accession>
<dbReference type="Gene3D" id="3.30.530.20">
    <property type="match status" value="1"/>
</dbReference>
<organism evidence="3 4">
    <name type="scientific">Nocardia stercoris</name>
    <dbReference type="NCBI Taxonomy" id="2483361"/>
    <lineage>
        <taxon>Bacteria</taxon>
        <taxon>Bacillati</taxon>
        <taxon>Actinomycetota</taxon>
        <taxon>Actinomycetes</taxon>
        <taxon>Mycobacteriales</taxon>
        <taxon>Nocardiaceae</taxon>
        <taxon>Nocardia</taxon>
    </lineage>
</organism>
<evidence type="ECO:0000259" key="2">
    <source>
        <dbReference type="Pfam" id="PF08327"/>
    </source>
</evidence>
<dbReference type="OrthoDB" id="9815653at2"/>
<evidence type="ECO:0000313" key="4">
    <source>
        <dbReference type="Proteomes" id="UP000279275"/>
    </source>
</evidence>
<keyword evidence="4" id="KW-1185">Reference proteome</keyword>
<dbReference type="SUPFAM" id="SSF55961">
    <property type="entry name" value="Bet v1-like"/>
    <property type="match status" value="1"/>
</dbReference>
<dbReference type="RefSeq" id="WP_122188019.1">
    <property type="nucleotide sequence ID" value="NZ_RFFH01000004.1"/>
</dbReference>
<name>A0A3M2L6L7_9NOCA</name>
<evidence type="ECO:0000256" key="1">
    <source>
        <dbReference type="ARBA" id="ARBA00006817"/>
    </source>
</evidence>
<feature type="domain" description="Activator of Hsp90 ATPase homologue 1/2-like C-terminal" evidence="2">
    <location>
        <begin position="16"/>
        <end position="138"/>
    </location>
</feature>
<dbReference type="EMBL" id="RFFH01000004">
    <property type="protein sequence ID" value="RMI32636.1"/>
    <property type="molecule type" value="Genomic_DNA"/>
</dbReference>
<comment type="caution">
    <text evidence="3">The sequence shown here is derived from an EMBL/GenBank/DDBJ whole genome shotgun (WGS) entry which is preliminary data.</text>
</comment>
<dbReference type="AlphaFoldDB" id="A0A3M2L6L7"/>
<proteinExistence type="inferred from homology"/>
<dbReference type="InterPro" id="IPR013538">
    <property type="entry name" value="ASHA1/2-like_C"/>
</dbReference>
<comment type="similarity">
    <text evidence="1">Belongs to the AHA1 family.</text>
</comment>
<dbReference type="Pfam" id="PF08327">
    <property type="entry name" value="AHSA1"/>
    <property type="match status" value="1"/>
</dbReference>
<dbReference type="Proteomes" id="UP000279275">
    <property type="component" value="Unassembled WGS sequence"/>
</dbReference>
<evidence type="ECO:0000313" key="3">
    <source>
        <dbReference type="EMBL" id="RMI32636.1"/>
    </source>
</evidence>
<reference evidence="3 4" key="1">
    <citation type="submission" date="2018-10" db="EMBL/GenBank/DDBJ databases">
        <title>Isolation from cow dung.</title>
        <authorList>
            <person name="Ling L."/>
        </authorList>
    </citation>
    <scope>NUCLEOTIDE SEQUENCE [LARGE SCALE GENOMIC DNA]</scope>
    <source>
        <strain evidence="3 4">NEAU-LL90</strain>
    </source>
</reference>
<dbReference type="InterPro" id="IPR023393">
    <property type="entry name" value="START-like_dom_sf"/>
</dbReference>
<sequence>MPGFPDAVASTTVASSPTRVWAALTDPEQIAQYFFGTRVVTDWQVGGPITWSGEWQGHRYEDRGRVLEVDPPVQLAVTHYSPLTGLPDVPENYHTVTWTLTLESGGTEVTIRQGNNRSEADVAESEKTWNMVLAELKLFLSEEGRGSD</sequence>